<dbReference type="Gene3D" id="6.10.340.10">
    <property type="match status" value="1"/>
</dbReference>
<protein>
    <submittedName>
        <fullName evidence="8">Histidine kinase-, DNA gyrase B-, and HSP90-like ATPase</fullName>
    </submittedName>
</protein>
<keyword evidence="4" id="KW-0812">Transmembrane</keyword>
<dbReference type="Proteomes" id="UP000183561">
    <property type="component" value="Unassembled WGS sequence"/>
</dbReference>
<dbReference type="PROSITE" id="PS50885">
    <property type="entry name" value="HAMP"/>
    <property type="match status" value="1"/>
</dbReference>
<evidence type="ECO:0000256" key="3">
    <source>
        <dbReference type="ARBA" id="ARBA00022679"/>
    </source>
</evidence>
<dbReference type="PANTHER" id="PTHR24421">
    <property type="entry name" value="NITRATE/NITRITE SENSOR PROTEIN NARX-RELATED"/>
    <property type="match status" value="1"/>
</dbReference>
<keyword evidence="5 8" id="KW-0418">Kinase</keyword>
<evidence type="ECO:0000256" key="4">
    <source>
        <dbReference type="ARBA" id="ARBA00022692"/>
    </source>
</evidence>
<dbReference type="CDD" id="cd06225">
    <property type="entry name" value="HAMP"/>
    <property type="match status" value="1"/>
</dbReference>
<keyword evidence="2" id="KW-0597">Phosphoprotein</keyword>
<accession>A0A1H5CCS0</accession>
<dbReference type="InterPro" id="IPR036890">
    <property type="entry name" value="HATPase_C_sf"/>
</dbReference>
<evidence type="ECO:0000313" key="9">
    <source>
        <dbReference type="Proteomes" id="UP000183561"/>
    </source>
</evidence>
<comment type="subcellular location">
    <subcellularLocation>
        <location evidence="1">Membrane</location>
    </subcellularLocation>
</comment>
<dbReference type="GO" id="GO:0016301">
    <property type="term" value="F:kinase activity"/>
    <property type="evidence" value="ECO:0007669"/>
    <property type="project" value="UniProtKB-KW"/>
</dbReference>
<keyword evidence="7" id="KW-0902">Two-component regulatory system</keyword>
<dbReference type="CDD" id="cd19410">
    <property type="entry name" value="HK9-like_sensor"/>
    <property type="match status" value="1"/>
</dbReference>
<dbReference type="InterPro" id="IPR050482">
    <property type="entry name" value="Sensor_HK_TwoCompSys"/>
</dbReference>
<sequence length="477" mass="50579">MSGRTANARRMSLRTLLWLAIGILVALFAVSAAFSVYGRLVVRASETLLSERLLPAQHAVSDLTTAYVDQETGQRGYVLTGDPSFLEPYDAGRDAAAASLSDLTALLAGDAEASATLDEVVEAANTWTTQASEPEILARRNNEIADEQVVAMTATGKELFDGLRSQLQDLNALTDERVTEQVDRVRSAQVLANVATAVAFVLAVGTAIASLYLTRRLLTRPIERLVADISAVAEGDYEREIGTDGPREVSMIGGAVDTMRTSLLTQNRLLVQAEHERTRHDEQTRMAADLHDLTIQRVFGLGLALTSLARRHPRLAADLDPLIDETDSIVRGLRAVIFDLESGATAPTNGTASLSAAVGEIVESSTAALGFTPDVCLDGPVDQFSGHDAGPELQAVLREALSNVARHAHATSCRVMVAAADDRLALSVTDDGTGMGADAVRGHGLANICNRAAQLGGRAVIRDGAPGTVVEWEVPVS</sequence>
<dbReference type="GO" id="GO:0000160">
    <property type="term" value="P:phosphorelay signal transduction system"/>
    <property type="evidence" value="ECO:0007669"/>
    <property type="project" value="UniProtKB-KW"/>
</dbReference>
<dbReference type="Pfam" id="PF00672">
    <property type="entry name" value="HAMP"/>
    <property type="match status" value="1"/>
</dbReference>
<dbReference type="InterPro" id="IPR003594">
    <property type="entry name" value="HATPase_dom"/>
</dbReference>
<dbReference type="SMART" id="SM00304">
    <property type="entry name" value="HAMP"/>
    <property type="match status" value="1"/>
</dbReference>
<evidence type="ECO:0000256" key="6">
    <source>
        <dbReference type="ARBA" id="ARBA00022989"/>
    </source>
</evidence>
<evidence type="ECO:0000256" key="7">
    <source>
        <dbReference type="ARBA" id="ARBA00023012"/>
    </source>
</evidence>
<evidence type="ECO:0000256" key="5">
    <source>
        <dbReference type="ARBA" id="ARBA00022777"/>
    </source>
</evidence>
<keyword evidence="9" id="KW-1185">Reference proteome</keyword>
<proteinExistence type="predicted"/>
<keyword evidence="6" id="KW-0472">Membrane</keyword>
<evidence type="ECO:0000256" key="2">
    <source>
        <dbReference type="ARBA" id="ARBA00022553"/>
    </source>
</evidence>
<dbReference type="GO" id="GO:0016020">
    <property type="term" value="C:membrane"/>
    <property type="evidence" value="ECO:0007669"/>
    <property type="project" value="UniProtKB-SubCell"/>
</dbReference>
<keyword evidence="6" id="KW-1133">Transmembrane helix</keyword>
<dbReference type="Gene3D" id="3.30.565.10">
    <property type="entry name" value="Histidine kinase-like ATPase, C-terminal domain"/>
    <property type="match status" value="1"/>
</dbReference>
<evidence type="ECO:0000313" key="8">
    <source>
        <dbReference type="EMBL" id="SED64579.1"/>
    </source>
</evidence>
<evidence type="ECO:0000256" key="1">
    <source>
        <dbReference type="ARBA" id="ARBA00004370"/>
    </source>
</evidence>
<dbReference type="AlphaFoldDB" id="A0A1H5CCS0"/>
<dbReference type="PANTHER" id="PTHR24421:SF61">
    <property type="entry name" value="OXYGEN SENSOR HISTIDINE KINASE NREB"/>
    <property type="match status" value="1"/>
</dbReference>
<dbReference type="CDD" id="cd16917">
    <property type="entry name" value="HATPase_UhpB-NarQ-NarX-like"/>
    <property type="match status" value="1"/>
</dbReference>
<dbReference type="InterPro" id="IPR007891">
    <property type="entry name" value="CHASE3"/>
</dbReference>
<reference evidence="9" key="1">
    <citation type="submission" date="2016-10" db="EMBL/GenBank/DDBJ databases">
        <authorList>
            <person name="Varghese N."/>
            <person name="Submissions S."/>
        </authorList>
    </citation>
    <scope>NUCLEOTIDE SEQUENCE [LARGE SCALE GENOMIC DNA]</scope>
    <source>
        <strain evidence="9">DSM 44498</strain>
    </source>
</reference>
<keyword evidence="3" id="KW-0808">Transferase</keyword>
<dbReference type="Pfam" id="PF02518">
    <property type="entry name" value="HATPase_c"/>
    <property type="match status" value="1"/>
</dbReference>
<dbReference type="SUPFAM" id="SSF55874">
    <property type="entry name" value="ATPase domain of HSP90 chaperone/DNA topoisomerase II/histidine kinase"/>
    <property type="match status" value="1"/>
</dbReference>
<name>A0A1H5CCS0_9NOCA</name>
<dbReference type="OrthoDB" id="9808408at2"/>
<gene>
    <name evidence="8" type="ORF">SAMN04490239_9126</name>
</gene>
<dbReference type="EMBL" id="FNSV01000005">
    <property type="protein sequence ID" value="SED64579.1"/>
    <property type="molecule type" value="Genomic_DNA"/>
</dbReference>
<dbReference type="SUPFAM" id="SSF158472">
    <property type="entry name" value="HAMP domain-like"/>
    <property type="match status" value="1"/>
</dbReference>
<organism evidence="8 9">
    <name type="scientific">Rhodococcus koreensis</name>
    <dbReference type="NCBI Taxonomy" id="99653"/>
    <lineage>
        <taxon>Bacteria</taxon>
        <taxon>Bacillati</taxon>
        <taxon>Actinomycetota</taxon>
        <taxon>Actinomycetes</taxon>
        <taxon>Mycobacteriales</taxon>
        <taxon>Nocardiaceae</taxon>
        <taxon>Rhodococcus</taxon>
    </lineage>
</organism>
<dbReference type="InterPro" id="IPR003660">
    <property type="entry name" value="HAMP_dom"/>
</dbReference>
<dbReference type="Pfam" id="PF05227">
    <property type="entry name" value="CHASE3"/>
    <property type="match status" value="1"/>
</dbReference>